<comment type="caution">
    <text evidence="3">The sequence shown here is derived from an EMBL/GenBank/DDBJ whole genome shotgun (WGS) entry which is preliminary data.</text>
</comment>
<dbReference type="Proteomes" id="UP000317624">
    <property type="component" value="Unassembled WGS sequence"/>
</dbReference>
<reference evidence="3 4" key="1">
    <citation type="submission" date="2019-07" db="EMBL/GenBank/DDBJ databases">
        <title>Hymenobacter sp. straun FUR1 Genome sequencing and assembly.</title>
        <authorList>
            <person name="Chhetri G."/>
        </authorList>
    </citation>
    <scope>NUCLEOTIDE SEQUENCE [LARGE SCALE GENOMIC DNA]</scope>
    <source>
        <strain evidence="3 4">Fur1</strain>
    </source>
</reference>
<dbReference type="PROSITE" id="PS51257">
    <property type="entry name" value="PROKAR_LIPOPROTEIN"/>
    <property type="match status" value="1"/>
</dbReference>
<evidence type="ECO:0008006" key="5">
    <source>
        <dbReference type="Google" id="ProtNLM"/>
    </source>
</evidence>
<feature type="compositionally biased region" description="Polar residues" evidence="1">
    <location>
        <begin position="31"/>
        <end position="45"/>
    </location>
</feature>
<dbReference type="RefSeq" id="WP_144847382.1">
    <property type="nucleotide sequence ID" value="NZ_VMRJ01000002.1"/>
</dbReference>
<evidence type="ECO:0000313" key="4">
    <source>
        <dbReference type="Proteomes" id="UP000317624"/>
    </source>
</evidence>
<dbReference type="EMBL" id="VMRJ01000002">
    <property type="protein sequence ID" value="TVT41929.1"/>
    <property type="molecule type" value="Genomic_DNA"/>
</dbReference>
<name>A0A558BZI1_9BACT</name>
<sequence>MTIRNFYASAVATLLAGLLLGACGGANTADMKTTTPSSMLGTDSAATKVGGMPPDTTGLGTAAPSTGR</sequence>
<keyword evidence="2" id="KW-0732">Signal</keyword>
<feature type="signal peptide" evidence="2">
    <location>
        <begin position="1"/>
        <end position="28"/>
    </location>
</feature>
<keyword evidence="4" id="KW-1185">Reference proteome</keyword>
<gene>
    <name evidence="3" type="ORF">FNT36_10950</name>
</gene>
<proteinExistence type="predicted"/>
<accession>A0A558BZI1</accession>
<feature type="region of interest" description="Disordered" evidence="1">
    <location>
        <begin position="31"/>
        <end position="68"/>
    </location>
</feature>
<protein>
    <recommendedName>
        <fullName evidence="5">Coproporphyrinogen III oxidase</fullName>
    </recommendedName>
</protein>
<feature type="chain" id="PRO_5022153927" description="Coproporphyrinogen III oxidase" evidence="2">
    <location>
        <begin position="29"/>
        <end position="68"/>
    </location>
</feature>
<evidence type="ECO:0000313" key="3">
    <source>
        <dbReference type="EMBL" id="TVT41929.1"/>
    </source>
</evidence>
<dbReference type="AlphaFoldDB" id="A0A558BZI1"/>
<evidence type="ECO:0000256" key="1">
    <source>
        <dbReference type="SAM" id="MobiDB-lite"/>
    </source>
</evidence>
<evidence type="ECO:0000256" key="2">
    <source>
        <dbReference type="SAM" id="SignalP"/>
    </source>
</evidence>
<organism evidence="3 4">
    <name type="scientific">Hymenobacter setariae</name>
    <dbReference type="NCBI Taxonomy" id="2594794"/>
    <lineage>
        <taxon>Bacteria</taxon>
        <taxon>Pseudomonadati</taxon>
        <taxon>Bacteroidota</taxon>
        <taxon>Cytophagia</taxon>
        <taxon>Cytophagales</taxon>
        <taxon>Hymenobacteraceae</taxon>
        <taxon>Hymenobacter</taxon>
    </lineage>
</organism>